<sequence length="156" mass="18434">VQGDVTADVASLRAQLHSAQAAQAAAENSSRSEVYRHENTMVFLKHARAEVDQLKKEVKRLRALEEHNTKELDSYRAAVDAHTELGDRLAPRHPRQKYPRLRLLSESRPRPKFVETTWKMRFRLPLKKLFRWNLGRYRLKLRRRLSLFCRIVVSHR</sequence>
<evidence type="ECO:0000256" key="1">
    <source>
        <dbReference type="SAM" id="Coils"/>
    </source>
</evidence>
<reference evidence="2 3" key="1">
    <citation type="submission" date="2018-09" db="EMBL/GenBank/DDBJ databases">
        <title>Genomic investigation of the strawberry pathogen Phytophthora fragariae indicates pathogenicity is determined by transcriptional variation in three key races.</title>
        <authorList>
            <person name="Adams T.M."/>
            <person name="Armitage A.D."/>
            <person name="Sobczyk M.K."/>
            <person name="Bates H.J."/>
            <person name="Dunwell J.M."/>
            <person name="Nellist C.F."/>
            <person name="Harrison R.J."/>
        </authorList>
    </citation>
    <scope>NUCLEOTIDE SEQUENCE [LARGE SCALE GENOMIC DNA]</scope>
    <source>
        <strain evidence="2 3">SCRP324</strain>
    </source>
</reference>
<keyword evidence="1" id="KW-0175">Coiled coil</keyword>
<comment type="caution">
    <text evidence="2">The sequence shown here is derived from an EMBL/GenBank/DDBJ whole genome shotgun (WGS) entry which is preliminary data.</text>
</comment>
<proteinExistence type="predicted"/>
<feature type="non-terminal residue" evidence="2">
    <location>
        <position position="1"/>
    </location>
</feature>
<organism evidence="2 3">
    <name type="scientific">Phytophthora rubi</name>
    <dbReference type="NCBI Taxonomy" id="129364"/>
    <lineage>
        <taxon>Eukaryota</taxon>
        <taxon>Sar</taxon>
        <taxon>Stramenopiles</taxon>
        <taxon>Oomycota</taxon>
        <taxon>Peronosporomycetes</taxon>
        <taxon>Peronosporales</taxon>
        <taxon>Peronosporaceae</taxon>
        <taxon>Phytophthora</taxon>
    </lineage>
</organism>
<gene>
    <name evidence="2" type="ORF">PR002_g32915</name>
</gene>
<protein>
    <submittedName>
        <fullName evidence="2">Uncharacterized protein</fullName>
    </submittedName>
</protein>
<evidence type="ECO:0000313" key="3">
    <source>
        <dbReference type="Proteomes" id="UP000435112"/>
    </source>
</evidence>
<dbReference type="EMBL" id="QXFU01012397">
    <property type="protein sequence ID" value="KAE8951642.1"/>
    <property type="molecule type" value="Genomic_DNA"/>
</dbReference>
<dbReference type="AlphaFoldDB" id="A0A6A3G2L5"/>
<feature type="coiled-coil region" evidence="1">
    <location>
        <begin position="9"/>
        <end position="71"/>
    </location>
</feature>
<dbReference type="Proteomes" id="UP000435112">
    <property type="component" value="Unassembled WGS sequence"/>
</dbReference>
<accession>A0A6A3G2L5</accession>
<name>A0A6A3G2L5_9STRA</name>
<evidence type="ECO:0000313" key="2">
    <source>
        <dbReference type="EMBL" id="KAE8951642.1"/>
    </source>
</evidence>